<protein>
    <submittedName>
        <fullName evidence="1">Uncharacterized protein</fullName>
    </submittedName>
</protein>
<dbReference type="AlphaFoldDB" id="A0A926ITM4"/>
<comment type="caution">
    <text evidence="1">The sequence shown here is derived from an EMBL/GenBank/DDBJ whole genome shotgun (WGS) entry which is preliminary data.</text>
</comment>
<proteinExistence type="predicted"/>
<name>A0A926ITM4_AERHY</name>
<reference evidence="1" key="1">
    <citation type="submission" date="2020-07" db="EMBL/GenBank/DDBJ databases">
        <title>Carbapenem Resistant Aeromonas hydrophila Carrying blacphA7 Isolated from Two Solid Organ Transplant Patients.</title>
        <authorList>
            <person name="Hilt E."/>
            <person name="Fitzwater S.P."/>
            <person name="Ward K."/>
            <person name="De St Maurice A."/>
            <person name="Chandrasekaran S."/>
            <person name="Garner O.B."/>
            <person name="Yang S."/>
        </authorList>
    </citation>
    <scope>NUCLEOTIDE SEQUENCE</scope>
    <source>
        <strain evidence="1">B-1</strain>
    </source>
</reference>
<gene>
    <name evidence="1" type="ORF">H2136_13030</name>
</gene>
<organism evidence="1">
    <name type="scientific">Aeromonas hydrophila</name>
    <dbReference type="NCBI Taxonomy" id="644"/>
    <lineage>
        <taxon>Bacteria</taxon>
        <taxon>Pseudomonadati</taxon>
        <taxon>Pseudomonadota</taxon>
        <taxon>Gammaproteobacteria</taxon>
        <taxon>Aeromonadales</taxon>
        <taxon>Aeromonadaceae</taxon>
        <taxon>Aeromonas</taxon>
    </lineage>
</organism>
<dbReference type="EMBL" id="JACLAN010000006">
    <property type="protein sequence ID" value="MBC8674075.1"/>
    <property type="molecule type" value="Genomic_DNA"/>
</dbReference>
<sequence length="115" mass="13060">MDNASQQYNVSDLAKFMCRAKDSNKPFVFFTGAGCSVTSGIPLAKKLIEEIHKHFETELKLLVGTDREDYGKCMAQIGRDDRRRFLKKAILTKQRSIGLILPWRAYCVKVISAEC</sequence>
<accession>A0A926ITM4</accession>
<evidence type="ECO:0000313" key="1">
    <source>
        <dbReference type="EMBL" id="MBC8674075.1"/>
    </source>
</evidence>